<keyword evidence="7" id="KW-0472">Membrane</keyword>
<dbReference type="Pfam" id="PF08479">
    <property type="entry name" value="POTRA_2"/>
    <property type="match status" value="1"/>
</dbReference>
<keyword evidence="8" id="KW-0998">Cell outer membrane</keyword>
<dbReference type="PANTHER" id="PTHR34597">
    <property type="entry name" value="SLR1661 PROTEIN"/>
    <property type="match status" value="1"/>
</dbReference>
<evidence type="ECO:0000256" key="2">
    <source>
        <dbReference type="ARBA" id="ARBA00009055"/>
    </source>
</evidence>
<organism evidence="10 11">
    <name type="scientific">Candidatus Propionivibrio aalborgensis</name>
    <dbReference type="NCBI Taxonomy" id="1860101"/>
    <lineage>
        <taxon>Bacteria</taxon>
        <taxon>Pseudomonadati</taxon>
        <taxon>Pseudomonadota</taxon>
        <taxon>Betaproteobacteria</taxon>
        <taxon>Rhodocyclales</taxon>
        <taxon>Rhodocyclaceae</taxon>
        <taxon>Propionivibrio</taxon>
    </lineage>
</organism>
<evidence type="ECO:0000256" key="7">
    <source>
        <dbReference type="ARBA" id="ARBA00023136"/>
    </source>
</evidence>
<dbReference type="GO" id="GO:0098046">
    <property type="term" value="C:type V protein secretion system complex"/>
    <property type="evidence" value="ECO:0007669"/>
    <property type="project" value="TreeGrafter"/>
</dbReference>
<dbReference type="EMBL" id="FLQY01000069">
    <property type="protein sequence ID" value="SBT05623.1"/>
    <property type="molecule type" value="Genomic_DNA"/>
</dbReference>
<dbReference type="PANTHER" id="PTHR34597:SF1">
    <property type="entry name" value="HEME_HEMOPEXIN TRANSPORTER PROTEIN HUXB"/>
    <property type="match status" value="1"/>
</dbReference>
<keyword evidence="3" id="KW-0813">Transport</keyword>
<dbReference type="Pfam" id="PF03865">
    <property type="entry name" value="ShlB"/>
    <property type="match status" value="1"/>
</dbReference>
<name>A0A1A8XNU0_9RHOO</name>
<evidence type="ECO:0000256" key="8">
    <source>
        <dbReference type="ARBA" id="ARBA00023237"/>
    </source>
</evidence>
<reference evidence="10 11" key="1">
    <citation type="submission" date="2016-06" db="EMBL/GenBank/DDBJ databases">
        <authorList>
            <person name="Kjaerup R.B."/>
            <person name="Dalgaard T.S."/>
            <person name="Juul-Madsen H.R."/>
        </authorList>
    </citation>
    <scope>NUCLEOTIDE SEQUENCE [LARGE SCALE GENOMIC DNA]</scope>
    <source>
        <strain evidence="10">2</strain>
    </source>
</reference>
<evidence type="ECO:0000256" key="5">
    <source>
        <dbReference type="ARBA" id="ARBA00022692"/>
    </source>
</evidence>
<dbReference type="AlphaFoldDB" id="A0A1A8XNU0"/>
<dbReference type="InterPro" id="IPR051544">
    <property type="entry name" value="TPS_OM_transporter"/>
</dbReference>
<dbReference type="InterPro" id="IPR013686">
    <property type="entry name" value="Polypept-transport_assoc_ShlB"/>
</dbReference>
<dbReference type="Gene3D" id="2.40.160.50">
    <property type="entry name" value="membrane protein fhac: a member of the omp85/tpsb transporter family"/>
    <property type="match status" value="1"/>
</dbReference>
<protein>
    <submittedName>
        <fullName evidence="10">Putative Hemolysin activation/secretion protein</fullName>
    </submittedName>
</protein>
<dbReference type="GO" id="GO:0008320">
    <property type="term" value="F:protein transmembrane transporter activity"/>
    <property type="evidence" value="ECO:0007669"/>
    <property type="project" value="TreeGrafter"/>
</dbReference>
<evidence type="ECO:0000256" key="1">
    <source>
        <dbReference type="ARBA" id="ARBA00004442"/>
    </source>
</evidence>
<keyword evidence="11" id="KW-1185">Reference proteome</keyword>
<dbReference type="RefSeq" id="WP_186410230.1">
    <property type="nucleotide sequence ID" value="NZ_FLQY01000069.1"/>
</dbReference>
<keyword evidence="5" id="KW-0812">Transmembrane</keyword>
<dbReference type="InterPro" id="IPR034746">
    <property type="entry name" value="POTRA"/>
</dbReference>
<gene>
    <name evidence="10" type="ORF">PROAA_1600004</name>
</gene>
<keyword evidence="6" id="KW-0653">Protein transport</keyword>
<sequence>MTDLTRQAAGRGWRYRCALLTTLAVYALAPQLARSVEATDHLNVQEPAAPSYLTAPPAGSFRLPPIDPLLAPPVPERTETVLINHIVFRGNAVISTSELDALAAPYLGKRLNEADLEALRLKLTRYYIDQGYINSGALFGNNALTGDTLTIDIVEGRLQAIRLAGMERLDDDYVSKRLSRDPEAVLNIDQLRERFQLLLDDPLFKRMNARMTPGTKLGEAILEVDVERARPYQLSAYANNYRPPSIGTSALGLSGWVRNLTGHGDYLEATIQGSSEDSRSTRNSIGWFMPLNTLGTQLSVQYYREQSVVVEEPLTSLDIKSIQDSLDVGLSQTFIETLNHRLTLGLNFVDRKNRTSVGGIPFSFIQGEPSGETKVSAWRFWQEYSYRSERQVFAARSTYISARNNLQDIVGLPATTVVPFDHQYGFWLGQVQYARQMADNGTQIILRGTTQQTSHKLLPLDQMSIGGVYTVRGYRENQLIRDKGNILNIELDYPLVRQPGDGFNFSVIPFYDVGRGQDQHGPATTISSVGVATRLRWKGVRLDVSMAKRLSHPDYITSSGGTLQDKGIELQLAYDFF</sequence>
<evidence type="ECO:0000313" key="10">
    <source>
        <dbReference type="EMBL" id="SBT05623.1"/>
    </source>
</evidence>
<dbReference type="InterPro" id="IPR005565">
    <property type="entry name" value="Hemolysn_activator_HlyB_C"/>
</dbReference>
<proteinExistence type="inferred from homology"/>
<dbReference type="Gene3D" id="3.10.20.310">
    <property type="entry name" value="membrane protein fhac"/>
    <property type="match status" value="1"/>
</dbReference>
<dbReference type="Proteomes" id="UP000199600">
    <property type="component" value="Unassembled WGS sequence"/>
</dbReference>
<evidence type="ECO:0000256" key="4">
    <source>
        <dbReference type="ARBA" id="ARBA00022452"/>
    </source>
</evidence>
<accession>A0A1A8XNU0</accession>
<feature type="domain" description="POTRA" evidence="9">
    <location>
        <begin position="81"/>
        <end position="156"/>
    </location>
</feature>
<dbReference type="GO" id="GO:0009279">
    <property type="term" value="C:cell outer membrane"/>
    <property type="evidence" value="ECO:0007669"/>
    <property type="project" value="UniProtKB-SubCell"/>
</dbReference>
<dbReference type="GO" id="GO:0046819">
    <property type="term" value="P:protein secretion by the type V secretion system"/>
    <property type="evidence" value="ECO:0007669"/>
    <property type="project" value="TreeGrafter"/>
</dbReference>
<keyword evidence="4" id="KW-1134">Transmembrane beta strand</keyword>
<evidence type="ECO:0000256" key="3">
    <source>
        <dbReference type="ARBA" id="ARBA00022448"/>
    </source>
</evidence>
<evidence type="ECO:0000259" key="9">
    <source>
        <dbReference type="PROSITE" id="PS51779"/>
    </source>
</evidence>
<comment type="similarity">
    <text evidence="2">Belongs to the TPS (TC 1.B.20) family.</text>
</comment>
<evidence type="ECO:0000256" key="6">
    <source>
        <dbReference type="ARBA" id="ARBA00022927"/>
    </source>
</evidence>
<comment type="subcellular location">
    <subcellularLocation>
        <location evidence="1">Cell outer membrane</location>
    </subcellularLocation>
</comment>
<evidence type="ECO:0000313" key="11">
    <source>
        <dbReference type="Proteomes" id="UP000199600"/>
    </source>
</evidence>
<dbReference type="PROSITE" id="PS51779">
    <property type="entry name" value="POTRA"/>
    <property type="match status" value="1"/>
</dbReference>